<protein>
    <recommendedName>
        <fullName evidence="9">Glucose receptor Git3 N-terminal domain-containing protein</fullName>
    </recommendedName>
</protein>
<feature type="transmembrane region" description="Helical" evidence="6">
    <location>
        <begin position="278"/>
        <end position="297"/>
    </location>
</feature>
<dbReference type="GO" id="GO:0007189">
    <property type="term" value="P:adenylate cyclase-activating G protein-coupled receptor signaling pathway"/>
    <property type="evidence" value="ECO:0007669"/>
    <property type="project" value="TreeGrafter"/>
</dbReference>
<evidence type="ECO:0000256" key="2">
    <source>
        <dbReference type="ARBA" id="ARBA00022692"/>
    </source>
</evidence>
<accession>A0AAV9HX19</accession>
<keyword evidence="3 6" id="KW-1133">Transmembrane helix</keyword>
<organism evidence="7 8">
    <name type="scientific">Cladorrhinum samala</name>
    <dbReference type="NCBI Taxonomy" id="585594"/>
    <lineage>
        <taxon>Eukaryota</taxon>
        <taxon>Fungi</taxon>
        <taxon>Dikarya</taxon>
        <taxon>Ascomycota</taxon>
        <taxon>Pezizomycotina</taxon>
        <taxon>Sordariomycetes</taxon>
        <taxon>Sordariomycetidae</taxon>
        <taxon>Sordariales</taxon>
        <taxon>Podosporaceae</taxon>
        <taxon>Cladorrhinum</taxon>
    </lineage>
</organism>
<dbReference type="Pfam" id="PF00001">
    <property type="entry name" value="7tm_1"/>
    <property type="match status" value="1"/>
</dbReference>
<feature type="transmembrane region" description="Helical" evidence="6">
    <location>
        <begin position="236"/>
        <end position="257"/>
    </location>
</feature>
<dbReference type="AlphaFoldDB" id="A0AAV9HX19"/>
<dbReference type="InterPro" id="IPR000276">
    <property type="entry name" value="GPCR_Rhodpsn"/>
</dbReference>
<dbReference type="EMBL" id="MU864941">
    <property type="protein sequence ID" value="KAK4465222.1"/>
    <property type="molecule type" value="Genomic_DNA"/>
</dbReference>
<comment type="caution">
    <text evidence="7">The sequence shown here is derived from an EMBL/GenBank/DDBJ whole genome shotgun (WGS) entry which is preliminary data.</text>
</comment>
<comment type="subcellular location">
    <subcellularLocation>
        <location evidence="1">Membrane</location>
        <topology evidence="1">Multi-pass membrane protein</topology>
    </subcellularLocation>
</comment>
<evidence type="ECO:0000256" key="5">
    <source>
        <dbReference type="SAM" id="MobiDB-lite"/>
    </source>
</evidence>
<feature type="region of interest" description="Disordered" evidence="5">
    <location>
        <begin position="373"/>
        <end position="438"/>
    </location>
</feature>
<dbReference type="PANTHER" id="PTHR23112">
    <property type="entry name" value="G PROTEIN-COUPLED RECEPTOR 157-RELATED"/>
    <property type="match status" value="1"/>
</dbReference>
<evidence type="ECO:0000313" key="8">
    <source>
        <dbReference type="Proteomes" id="UP001321749"/>
    </source>
</evidence>
<gene>
    <name evidence="7" type="ORF">QBC42DRAFT_314482</name>
</gene>
<reference evidence="7" key="1">
    <citation type="journal article" date="2023" name="Mol. Phylogenet. Evol.">
        <title>Genome-scale phylogeny and comparative genomics of the fungal order Sordariales.</title>
        <authorList>
            <person name="Hensen N."/>
            <person name="Bonometti L."/>
            <person name="Westerberg I."/>
            <person name="Brannstrom I.O."/>
            <person name="Guillou S."/>
            <person name="Cros-Aarteil S."/>
            <person name="Calhoun S."/>
            <person name="Haridas S."/>
            <person name="Kuo A."/>
            <person name="Mondo S."/>
            <person name="Pangilinan J."/>
            <person name="Riley R."/>
            <person name="LaButti K."/>
            <person name="Andreopoulos B."/>
            <person name="Lipzen A."/>
            <person name="Chen C."/>
            <person name="Yan M."/>
            <person name="Daum C."/>
            <person name="Ng V."/>
            <person name="Clum A."/>
            <person name="Steindorff A."/>
            <person name="Ohm R.A."/>
            <person name="Martin F."/>
            <person name="Silar P."/>
            <person name="Natvig D.O."/>
            <person name="Lalanne C."/>
            <person name="Gautier V."/>
            <person name="Ament-Velasquez S.L."/>
            <person name="Kruys A."/>
            <person name="Hutchinson M.I."/>
            <person name="Powell A.J."/>
            <person name="Barry K."/>
            <person name="Miller A.N."/>
            <person name="Grigoriev I.V."/>
            <person name="Debuchy R."/>
            <person name="Gladieux P."/>
            <person name="Hiltunen Thoren M."/>
            <person name="Johannesson H."/>
        </authorList>
    </citation>
    <scope>NUCLEOTIDE SEQUENCE</scope>
    <source>
        <strain evidence="7">PSN324</strain>
    </source>
</reference>
<dbReference type="GO" id="GO:0004930">
    <property type="term" value="F:G protein-coupled receptor activity"/>
    <property type="evidence" value="ECO:0007669"/>
    <property type="project" value="InterPro"/>
</dbReference>
<feature type="transmembrane region" description="Helical" evidence="6">
    <location>
        <begin position="27"/>
        <end position="49"/>
    </location>
</feature>
<name>A0AAV9HX19_9PEZI</name>
<keyword evidence="8" id="KW-1185">Reference proteome</keyword>
<feature type="transmembrane region" description="Helical" evidence="6">
    <location>
        <begin position="143"/>
        <end position="169"/>
    </location>
</feature>
<evidence type="ECO:0000313" key="7">
    <source>
        <dbReference type="EMBL" id="KAK4465222.1"/>
    </source>
</evidence>
<proteinExistence type="predicted"/>
<dbReference type="SUPFAM" id="SSF81321">
    <property type="entry name" value="Family A G protein-coupled receptor-like"/>
    <property type="match status" value="1"/>
</dbReference>
<feature type="transmembrane region" description="Helical" evidence="6">
    <location>
        <begin position="105"/>
        <end position="131"/>
    </location>
</feature>
<dbReference type="Proteomes" id="UP001321749">
    <property type="component" value="Unassembled WGS sequence"/>
</dbReference>
<sequence>MADKQQSTLLSEASTDLSPLPKAHRQGLAGVTVLAGLSLVSSAVVLLYLTFKLIRWHIKNWRANRDQPHFVDLSLGLEAHHIAGQHDGNKQLPTRPKKKRYPNQFLVLIYNLLLADIHQAGAFLLNAVWVAQDGITVQTSACWIQGWLVSTGDLSSSCFIGAIAVHTYLAVVRNYTPPQWVVYTAVVGLWIFNYLMAILGVAITSNGKDAGGFYVRAAAWCWVNIHYETHRLVLHYVWIFISLALTSILYGLIFLHLRKNPSPSEGPQSPSASSYRHRAFLLYPVIYVICTAPLALGRIATMAGAHVPTAYFCTAGALITSNGWLDVLLWGVTRHTLLFNSEIDSEESGIGTFNFMRTPPERKWGNMVWVEGQQGPDQRRGSDEEAGWRAGLEGGAPEGWSNRRGDGWRRLGLGKNGNGKGAGRRGKPGSQECLRGGGGGMMAIQMDMVTEVVVEEVGKGRRGSKGIFPMVRYPTSAGFKNIGS</sequence>
<evidence type="ECO:0000256" key="4">
    <source>
        <dbReference type="ARBA" id="ARBA00023136"/>
    </source>
</evidence>
<reference evidence="7" key="2">
    <citation type="submission" date="2023-06" db="EMBL/GenBank/DDBJ databases">
        <authorList>
            <consortium name="Lawrence Berkeley National Laboratory"/>
            <person name="Mondo S.J."/>
            <person name="Hensen N."/>
            <person name="Bonometti L."/>
            <person name="Westerberg I."/>
            <person name="Brannstrom I.O."/>
            <person name="Guillou S."/>
            <person name="Cros-Aarteil S."/>
            <person name="Calhoun S."/>
            <person name="Haridas S."/>
            <person name="Kuo A."/>
            <person name="Pangilinan J."/>
            <person name="Riley R."/>
            <person name="Labutti K."/>
            <person name="Andreopoulos B."/>
            <person name="Lipzen A."/>
            <person name="Chen C."/>
            <person name="Yanf M."/>
            <person name="Daum C."/>
            <person name="Ng V."/>
            <person name="Clum A."/>
            <person name="Steindorff A."/>
            <person name="Ohm R."/>
            <person name="Martin F."/>
            <person name="Silar P."/>
            <person name="Natvig D."/>
            <person name="Lalanne C."/>
            <person name="Gautier V."/>
            <person name="Ament-Velasquez S.L."/>
            <person name="Kruys A."/>
            <person name="Hutchinson M.I."/>
            <person name="Powell A.J."/>
            <person name="Barry K."/>
            <person name="Miller A.N."/>
            <person name="Grigoriev I.V."/>
            <person name="Debuchy R."/>
            <person name="Gladieux P."/>
            <person name="Thoren M.H."/>
            <person name="Johannesson H."/>
        </authorList>
    </citation>
    <scope>NUCLEOTIDE SEQUENCE</scope>
    <source>
        <strain evidence="7">PSN324</strain>
    </source>
</reference>
<feature type="transmembrane region" description="Helical" evidence="6">
    <location>
        <begin position="181"/>
        <end position="203"/>
    </location>
</feature>
<dbReference type="GO" id="GO:0005886">
    <property type="term" value="C:plasma membrane"/>
    <property type="evidence" value="ECO:0007669"/>
    <property type="project" value="TreeGrafter"/>
</dbReference>
<dbReference type="CDD" id="cd00637">
    <property type="entry name" value="7tm_classA_rhodopsin-like"/>
    <property type="match status" value="1"/>
</dbReference>
<evidence type="ECO:0000256" key="1">
    <source>
        <dbReference type="ARBA" id="ARBA00004141"/>
    </source>
</evidence>
<feature type="compositionally biased region" description="Basic and acidic residues" evidence="5">
    <location>
        <begin position="377"/>
        <end position="387"/>
    </location>
</feature>
<evidence type="ECO:0000256" key="6">
    <source>
        <dbReference type="SAM" id="Phobius"/>
    </source>
</evidence>
<dbReference type="Gene3D" id="1.20.1070.10">
    <property type="entry name" value="Rhodopsin 7-helix transmembrane proteins"/>
    <property type="match status" value="1"/>
</dbReference>
<keyword evidence="2 6" id="KW-0812">Transmembrane</keyword>
<evidence type="ECO:0008006" key="9">
    <source>
        <dbReference type="Google" id="ProtNLM"/>
    </source>
</evidence>
<keyword evidence="4 6" id="KW-0472">Membrane</keyword>
<dbReference type="PANTHER" id="PTHR23112:SF37">
    <property type="entry name" value="G PROTEIN-COUPLED RECEPTOR GPR1"/>
    <property type="match status" value="1"/>
</dbReference>
<evidence type="ECO:0000256" key="3">
    <source>
        <dbReference type="ARBA" id="ARBA00022989"/>
    </source>
</evidence>